<evidence type="ECO:0000313" key="2">
    <source>
        <dbReference type="Proteomes" id="UP000315295"/>
    </source>
</evidence>
<comment type="caution">
    <text evidence="1">The sequence shown here is derived from an EMBL/GenBank/DDBJ whole genome shotgun (WGS) entry which is preliminary data.</text>
</comment>
<dbReference type="AlphaFoldDB" id="A0A540N5S2"/>
<accession>A0A540N5S2</accession>
<protein>
    <submittedName>
        <fullName evidence="1">Uncharacterized protein</fullName>
    </submittedName>
</protein>
<organism evidence="1 2">
    <name type="scientific">Malus baccata</name>
    <name type="common">Siberian crab apple</name>
    <name type="synonym">Pyrus baccata</name>
    <dbReference type="NCBI Taxonomy" id="106549"/>
    <lineage>
        <taxon>Eukaryota</taxon>
        <taxon>Viridiplantae</taxon>
        <taxon>Streptophyta</taxon>
        <taxon>Embryophyta</taxon>
        <taxon>Tracheophyta</taxon>
        <taxon>Spermatophyta</taxon>
        <taxon>Magnoliopsida</taxon>
        <taxon>eudicotyledons</taxon>
        <taxon>Gunneridae</taxon>
        <taxon>Pentapetalae</taxon>
        <taxon>rosids</taxon>
        <taxon>fabids</taxon>
        <taxon>Rosales</taxon>
        <taxon>Rosaceae</taxon>
        <taxon>Amygdaloideae</taxon>
        <taxon>Maleae</taxon>
        <taxon>Malus</taxon>
    </lineage>
</organism>
<dbReference type="Proteomes" id="UP000315295">
    <property type="component" value="Unassembled WGS sequence"/>
</dbReference>
<evidence type="ECO:0000313" key="1">
    <source>
        <dbReference type="EMBL" id="TQE05903.1"/>
    </source>
</evidence>
<name>A0A540N5S2_MALBA</name>
<keyword evidence="2" id="KW-1185">Reference proteome</keyword>
<dbReference type="EMBL" id="VIEB01000114">
    <property type="protein sequence ID" value="TQE05903.1"/>
    <property type="molecule type" value="Genomic_DNA"/>
</dbReference>
<gene>
    <name evidence="1" type="ORF">C1H46_008586</name>
</gene>
<sequence length="61" mass="7330">MKHVFNGELKTCYSPHSYYSQTQHHKRNKQFAREDETKRTAIPLWVGYSYRYVSDFPLDSS</sequence>
<reference evidence="1 2" key="1">
    <citation type="journal article" date="2019" name="G3 (Bethesda)">
        <title>Sequencing of a Wild Apple (Malus baccata) Genome Unravels the Differences Between Cultivated and Wild Apple Species Regarding Disease Resistance and Cold Tolerance.</title>
        <authorList>
            <person name="Chen X."/>
        </authorList>
    </citation>
    <scope>NUCLEOTIDE SEQUENCE [LARGE SCALE GENOMIC DNA]</scope>
    <source>
        <strain evidence="2">cv. Shandingzi</strain>
        <tissue evidence="1">Leaves</tissue>
    </source>
</reference>
<proteinExistence type="predicted"/>